<reference evidence="3 4" key="1">
    <citation type="submission" date="2016-05" db="EMBL/GenBank/DDBJ databases">
        <title>First whole genome sequencing of Entamoeba histolytica HM1:IMSS-clone-6.</title>
        <authorList>
            <person name="Mukherjee Avik.K."/>
            <person name="Izumyama S."/>
            <person name="Nakada-Tsukui K."/>
            <person name="Nozaki T."/>
        </authorList>
    </citation>
    <scope>NUCLEOTIDE SEQUENCE [LARGE SCALE GENOMIC DNA]</scope>
    <source>
        <strain evidence="3 4">HM1:IMSS clone 6</strain>
    </source>
</reference>
<organism evidence="3 4">
    <name type="scientific">Entamoeba histolytica</name>
    <dbReference type="NCBI Taxonomy" id="5759"/>
    <lineage>
        <taxon>Eukaryota</taxon>
        <taxon>Amoebozoa</taxon>
        <taxon>Evosea</taxon>
        <taxon>Archamoebae</taxon>
        <taxon>Mastigamoebida</taxon>
        <taxon>Entamoebidae</taxon>
        <taxon>Entamoeba</taxon>
    </lineage>
</organism>
<dbReference type="VEuPathDB" id="AmoebaDB:EHI7A_040280"/>
<evidence type="ECO:0000313" key="3">
    <source>
        <dbReference type="EMBL" id="GAT93633.1"/>
    </source>
</evidence>
<feature type="region of interest" description="Disordered" evidence="1">
    <location>
        <begin position="255"/>
        <end position="283"/>
    </location>
</feature>
<protein>
    <submittedName>
        <fullName evidence="3">Uncharacterized protein</fullName>
    </submittedName>
</protein>
<proteinExistence type="predicted"/>
<feature type="transmembrane region" description="Helical" evidence="2">
    <location>
        <begin position="164"/>
        <end position="187"/>
    </location>
</feature>
<sequence length="283" mass="33464">MSIEHREIDTLNNNINDEANDGLENEKPTKHSFIIKANSITGKPTKDLEFNNVDMSQSRISDVKKAIQRVHSLHPKVSYIEIRKDDDPNQIPINDNTYLYTLGDFEYLYATFTTPLSINEKLNNYYNNYLKDKLKFINKYFINYTVFGLTLLWFIVATSNFRKVLFGILFLLHYLCLKKIITIHFTFDRQHSSRMKPLLTFFLSLYPYWNPYDPQHNTIIDETETNKTEQQNHQEIDPNVHIINDNNENEINDMNNTFIPENENNENINQEQDEIDDQLVAQN</sequence>
<dbReference type="OMA" id="SEINLMY"/>
<keyword evidence="2" id="KW-0812">Transmembrane</keyword>
<keyword evidence="2" id="KW-1133">Transmembrane helix</keyword>
<feature type="compositionally biased region" description="Low complexity" evidence="1">
    <location>
        <begin position="255"/>
        <end position="270"/>
    </location>
</feature>
<evidence type="ECO:0000256" key="2">
    <source>
        <dbReference type="SAM" id="Phobius"/>
    </source>
</evidence>
<accession>A0A5K1VH68</accession>
<dbReference type="VEuPathDB" id="AmoebaDB:KM1_083070"/>
<dbReference type="Proteomes" id="UP000078387">
    <property type="component" value="Unassembled WGS sequence"/>
</dbReference>
<dbReference type="VEuPathDB" id="AmoebaDB:EHI_035470"/>
<feature type="region of interest" description="Disordered" evidence="1">
    <location>
        <begin position="1"/>
        <end position="25"/>
    </location>
</feature>
<dbReference type="AlphaFoldDB" id="A0A5K1VH68"/>
<evidence type="ECO:0000256" key="1">
    <source>
        <dbReference type="SAM" id="MobiDB-lite"/>
    </source>
</evidence>
<keyword evidence="2" id="KW-0472">Membrane</keyword>
<feature type="transmembrane region" description="Helical" evidence="2">
    <location>
        <begin position="140"/>
        <end position="158"/>
    </location>
</feature>
<dbReference type="VEuPathDB" id="AmoebaDB:EHI5A_067410"/>
<dbReference type="EMBL" id="BDEQ01000001">
    <property type="protein sequence ID" value="GAT93633.1"/>
    <property type="molecule type" value="Genomic_DNA"/>
</dbReference>
<name>A0A5K1VH68_ENTHI</name>
<gene>
    <name evidence="3" type="ORF">CL6EHI_035470</name>
</gene>
<comment type="caution">
    <text evidence="3">The sequence shown here is derived from an EMBL/GenBank/DDBJ whole genome shotgun (WGS) entry which is preliminary data.</text>
</comment>
<evidence type="ECO:0000313" key="4">
    <source>
        <dbReference type="Proteomes" id="UP000078387"/>
    </source>
</evidence>
<dbReference type="VEuPathDB" id="AmoebaDB:EHI8A_039560"/>